<protein>
    <submittedName>
        <fullName evidence="1">Uncharacterized protein</fullName>
    </submittedName>
</protein>
<dbReference type="AlphaFoldDB" id="A0A0S6UGU1"/>
<dbReference type="Proteomes" id="UP000063718">
    <property type="component" value="Unassembled WGS sequence"/>
</dbReference>
<dbReference type="EMBL" id="DF238840">
    <property type="protein sequence ID" value="GAF26203.1"/>
    <property type="molecule type" value="Genomic_DNA"/>
</dbReference>
<accession>A0A0S6UGU1</accession>
<proteinExistence type="predicted"/>
<organism evidence="1">
    <name type="scientific">Moorella thermoacetica Y72</name>
    <dbReference type="NCBI Taxonomy" id="1325331"/>
    <lineage>
        <taxon>Bacteria</taxon>
        <taxon>Bacillati</taxon>
        <taxon>Bacillota</taxon>
        <taxon>Clostridia</taxon>
        <taxon>Neomoorellales</taxon>
        <taxon>Neomoorellaceae</taxon>
        <taxon>Neomoorella</taxon>
    </lineage>
</organism>
<sequence length="53" mass="6240">METPMIQVHIANYISLKPTYEGWKHISSRDTWNQILGLKPTYEGWKLPLNNLI</sequence>
<evidence type="ECO:0000313" key="1">
    <source>
        <dbReference type="EMBL" id="GAF26203.1"/>
    </source>
</evidence>
<reference evidence="1" key="1">
    <citation type="journal article" date="2014" name="Gene">
        <title>Genome-guided analysis of transformation efficiency and carbon dioxide assimilation by Moorella thermoacetica Y72.</title>
        <authorList>
            <person name="Tsukahara K."/>
            <person name="Kita A."/>
            <person name="Nakashimada Y."/>
            <person name="Hoshino T."/>
            <person name="Murakami K."/>
        </authorList>
    </citation>
    <scope>NUCLEOTIDE SEQUENCE [LARGE SCALE GENOMIC DNA]</scope>
    <source>
        <strain evidence="1">Y72</strain>
    </source>
</reference>
<name>A0A0S6UGU1_NEOTH</name>
<gene>
    <name evidence="1" type="ORF">MTY_1542</name>
</gene>